<feature type="region of interest" description="Disordered" evidence="1">
    <location>
        <begin position="111"/>
        <end position="148"/>
    </location>
</feature>
<feature type="compositionally biased region" description="Basic and acidic residues" evidence="1">
    <location>
        <begin position="41"/>
        <end position="53"/>
    </location>
</feature>
<evidence type="ECO:0000313" key="2">
    <source>
        <dbReference type="Proteomes" id="UP000887565"/>
    </source>
</evidence>
<evidence type="ECO:0000313" key="3">
    <source>
        <dbReference type="WBParaSite" id="nRc.2.0.1.t34830-RA"/>
    </source>
</evidence>
<proteinExistence type="predicted"/>
<keyword evidence="2" id="KW-1185">Reference proteome</keyword>
<organism evidence="2 3">
    <name type="scientific">Romanomermis culicivorax</name>
    <name type="common">Nematode worm</name>
    <dbReference type="NCBI Taxonomy" id="13658"/>
    <lineage>
        <taxon>Eukaryota</taxon>
        <taxon>Metazoa</taxon>
        <taxon>Ecdysozoa</taxon>
        <taxon>Nematoda</taxon>
        <taxon>Enoplea</taxon>
        <taxon>Dorylaimia</taxon>
        <taxon>Mermithida</taxon>
        <taxon>Mermithoidea</taxon>
        <taxon>Mermithidae</taxon>
        <taxon>Romanomermis</taxon>
    </lineage>
</organism>
<protein>
    <submittedName>
        <fullName evidence="3">Uncharacterized protein</fullName>
    </submittedName>
</protein>
<reference evidence="3" key="1">
    <citation type="submission" date="2022-11" db="UniProtKB">
        <authorList>
            <consortium name="WormBaseParasite"/>
        </authorList>
    </citation>
    <scope>IDENTIFICATION</scope>
</reference>
<dbReference type="WBParaSite" id="nRc.2.0.1.t34830-RA">
    <property type="protein sequence ID" value="nRc.2.0.1.t34830-RA"/>
    <property type="gene ID" value="nRc.2.0.1.g34830"/>
</dbReference>
<name>A0A915K9J9_ROMCU</name>
<dbReference type="Proteomes" id="UP000887565">
    <property type="component" value="Unplaced"/>
</dbReference>
<feature type="region of interest" description="Disordered" evidence="1">
    <location>
        <begin position="22"/>
        <end position="53"/>
    </location>
</feature>
<evidence type="ECO:0000256" key="1">
    <source>
        <dbReference type="SAM" id="MobiDB-lite"/>
    </source>
</evidence>
<accession>A0A915K9J9</accession>
<dbReference type="AlphaFoldDB" id="A0A915K9J9"/>
<sequence length="169" mass="18362">MDFTERLFPNIGDMKIIADKVRAEDQTPTDNGDDFANMVGKSDDQNQRSRVERESAWLSKIKADLVNNTKEREAYLTEIKTKFIDEIKSALTELTAANNSRINGIAKLVATPTSKAKEEVSASKKSASMAGGGPRDQGPPSDSRHAIDDAYGNSVAFCGIDGSIETGNY</sequence>